<protein>
    <submittedName>
        <fullName evidence="1">Uncharacterized protein</fullName>
    </submittedName>
</protein>
<evidence type="ECO:0000313" key="1">
    <source>
        <dbReference type="EMBL" id="RUS95131.1"/>
    </source>
</evidence>
<keyword evidence="2" id="KW-1185">Reference proteome</keyword>
<evidence type="ECO:0000313" key="2">
    <source>
        <dbReference type="Proteomes" id="UP000276103"/>
    </source>
</evidence>
<comment type="caution">
    <text evidence="1">The sequence shown here is derived from an EMBL/GenBank/DDBJ whole genome shotgun (WGS) entry which is preliminary data.</text>
</comment>
<accession>A0A433UMS6</accession>
<name>A0A433UMS6_ANAVA</name>
<reference evidence="1 2" key="1">
    <citation type="journal article" date="2019" name="Genome Biol. Evol.">
        <title>Day and night: Metabolic profiles and evolutionary relationships of six axenic non-marine cyanobacteria.</title>
        <authorList>
            <person name="Will S.E."/>
            <person name="Henke P."/>
            <person name="Boedeker C."/>
            <person name="Huang S."/>
            <person name="Brinkmann H."/>
            <person name="Rohde M."/>
            <person name="Jarek M."/>
            <person name="Friedl T."/>
            <person name="Seufert S."/>
            <person name="Schumacher M."/>
            <person name="Overmann J."/>
            <person name="Neumann-Schaal M."/>
            <person name="Petersen J."/>
        </authorList>
    </citation>
    <scope>NUCLEOTIDE SEQUENCE [LARGE SCALE GENOMIC DNA]</scope>
    <source>
        <strain evidence="1 2">SAG 1403-4b</strain>
    </source>
</reference>
<sequence length="156" mass="18593">MEEFRPKDGEMNRLLYESSVSYKGYLIIPFIFGKVDSYEIFSYKLLSEIGRKSHFHKVENPAKVYGISIRNIVDIAQEHIDINAEFISYEDGFRSRYVYRHNLIIVFKEKNKFFYDHYPPEFLNNLAAPKLFSSEYECLRWVQEGLDGRNIRKNAQ</sequence>
<proteinExistence type="predicted"/>
<dbReference type="AlphaFoldDB" id="A0A433UMS6"/>
<gene>
    <name evidence="1" type="ORF">DSM107003_33310</name>
</gene>
<organism evidence="1 2">
    <name type="scientific">Trichormus variabilis SAG 1403-4b</name>
    <dbReference type="NCBI Taxonomy" id="447716"/>
    <lineage>
        <taxon>Bacteria</taxon>
        <taxon>Bacillati</taxon>
        <taxon>Cyanobacteriota</taxon>
        <taxon>Cyanophyceae</taxon>
        <taxon>Nostocales</taxon>
        <taxon>Nostocaceae</taxon>
        <taxon>Trichormus</taxon>
    </lineage>
</organism>
<dbReference type="Proteomes" id="UP000276103">
    <property type="component" value="Unassembled WGS sequence"/>
</dbReference>
<dbReference type="EMBL" id="RSCM01000011">
    <property type="protein sequence ID" value="RUS95131.1"/>
    <property type="molecule type" value="Genomic_DNA"/>
</dbReference>